<protein>
    <submittedName>
        <fullName evidence="2">Uncharacterized protein</fullName>
    </submittedName>
</protein>
<evidence type="ECO:0000313" key="2">
    <source>
        <dbReference type="EMBL" id="KAL3318004.1"/>
    </source>
</evidence>
<name>A0ABD2QEQ9_9PLAT</name>
<feature type="region of interest" description="Disordered" evidence="1">
    <location>
        <begin position="87"/>
        <end position="123"/>
    </location>
</feature>
<organism evidence="2 3">
    <name type="scientific">Cichlidogyrus casuarinus</name>
    <dbReference type="NCBI Taxonomy" id="1844966"/>
    <lineage>
        <taxon>Eukaryota</taxon>
        <taxon>Metazoa</taxon>
        <taxon>Spiralia</taxon>
        <taxon>Lophotrochozoa</taxon>
        <taxon>Platyhelminthes</taxon>
        <taxon>Monogenea</taxon>
        <taxon>Monopisthocotylea</taxon>
        <taxon>Dactylogyridea</taxon>
        <taxon>Ancyrocephalidae</taxon>
        <taxon>Cichlidogyrus</taxon>
    </lineage>
</organism>
<feature type="region of interest" description="Disordered" evidence="1">
    <location>
        <begin position="53"/>
        <end position="75"/>
    </location>
</feature>
<gene>
    <name evidence="2" type="ORF">Ciccas_003340</name>
</gene>
<reference evidence="2 3" key="1">
    <citation type="submission" date="2024-11" db="EMBL/GenBank/DDBJ databases">
        <title>Adaptive evolution of stress response genes in parasites aligns with host niche diversity.</title>
        <authorList>
            <person name="Hahn C."/>
            <person name="Resl P."/>
        </authorList>
    </citation>
    <scope>NUCLEOTIDE SEQUENCE [LARGE SCALE GENOMIC DNA]</scope>
    <source>
        <strain evidence="2">EGGRZ-B1_66</strain>
        <tissue evidence="2">Body</tissue>
    </source>
</reference>
<evidence type="ECO:0000313" key="3">
    <source>
        <dbReference type="Proteomes" id="UP001626550"/>
    </source>
</evidence>
<keyword evidence="3" id="KW-1185">Reference proteome</keyword>
<sequence>MAARTGRSPLHMVFWYNASKGADVYSYQWNLPPLPPENPLENRMMVESTNEVVVQPTSRSCTEEWTRGTVTGHPREGVVEVNGIPRHGSQVRPALDSVGSTVPLDSGEVVERPDFVPRSSRPM</sequence>
<dbReference type="AlphaFoldDB" id="A0ABD2QEQ9"/>
<accession>A0ABD2QEQ9</accession>
<dbReference type="EMBL" id="JBJKFK010000300">
    <property type="protein sequence ID" value="KAL3318004.1"/>
    <property type="molecule type" value="Genomic_DNA"/>
</dbReference>
<evidence type="ECO:0000256" key="1">
    <source>
        <dbReference type="SAM" id="MobiDB-lite"/>
    </source>
</evidence>
<proteinExistence type="predicted"/>
<dbReference type="Proteomes" id="UP001626550">
    <property type="component" value="Unassembled WGS sequence"/>
</dbReference>
<comment type="caution">
    <text evidence="2">The sequence shown here is derived from an EMBL/GenBank/DDBJ whole genome shotgun (WGS) entry which is preliminary data.</text>
</comment>